<dbReference type="RefSeq" id="WP_034878448.1">
    <property type="nucleotide sequence ID" value="NZ_JOKG01000004.1"/>
</dbReference>
<name>A0A081N3F8_9GAMM</name>
<proteinExistence type="predicted"/>
<organism evidence="1 2">
    <name type="scientific">Endozoicomonas montiporae</name>
    <dbReference type="NCBI Taxonomy" id="1027273"/>
    <lineage>
        <taxon>Bacteria</taxon>
        <taxon>Pseudomonadati</taxon>
        <taxon>Pseudomonadota</taxon>
        <taxon>Gammaproteobacteria</taxon>
        <taxon>Oceanospirillales</taxon>
        <taxon>Endozoicomonadaceae</taxon>
        <taxon>Endozoicomonas</taxon>
    </lineage>
</organism>
<evidence type="ECO:0000313" key="2">
    <source>
        <dbReference type="Proteomes" id="UP000028006"/>
    </source>
</evidence>
<dbReference type="Proteomes" id="UP000028006">
    <property type="component" value="Unassembled WGS sequence"/>
</dbReference>
<reference evidence="1 2" key="1">
    <citation type="submission" date="2014-06" db="EMBL/GenBank/DDBJ databases">
        <title>Whole Genome Sequences of Three Symbiotic Endozoicomonas Bacteria.</title>
        <authorList>
            <person name="Neave M.J."/>
            <person name="Apprill A."/>
            <person name="Voolstra C.R."/>
        </authorList>
    </citation>
    <scope>NUCLEOTIDE SEQUENCE [LARGE SCALE GENOMIC DNA]</scope>
    <source>
        <strain evidence="1 2">LMG 24815</strain>
    </source>
</reference>
<protein>
    <submittedName>
        <fullName evidence="1">Uncharacterized protein</fullName>
    </submittedName>
</protein>
<gene>
    <name evidence="1" type="ORF">GZ77_21405</name>
</gene>
<evidence type="ECO:0000313" key="1">
    <source>
        <dbReference type="EMBL" id="KEQ12981.1"/>
    </source>
</evidence>
<dbReference type="EMBL" id="JOKG01000004">
    <property type="protein sequence ID" value="KEQ12981.1"/>
    <property type="molecule type" value="Genomic_DNA"/>
</dbReference>
<sequence length="96" mass="11109">MKEFDDLVDELNLSFRTAPVPDGSFEIEVDGQALDISWGWNDINVHELEKADPRCIWTVLDCDGKLFVANGMHYVNRLYYLVSNEAFRGEMDTFIF</sequence>
<comment type="caution">
    <text evidence="1">The sequence shown here is derived from an EMBL/GenBank/DDBJ whole genome shotgun (WGS) entry which is preliminary data.</text>
</comment>
<dbReference type="AlphaFoldDB" id="A0A081N3F8"/>
<accession>A0A081N3F8</accession>
<keyword evidence="2" id="KW-1185">Reference proteome</keyword>